<dbReference type="InterPro" id="IPR011333">
    <property type="entry name" value="SKP1/BTB/POZ_sf"/>
</dbReference>
<dbReference type="SUPFAM" id="SSF54695">
    <property type="entry name" value="POZ domain"/>
    <property type="match status" value="1"/>
</dbReference>
<evidence type="ECO:0008006" key="3">
    <source>
        <dbReference type="Google" id="ProtNLM"/>
    </source>
</evidence>
<dbReference type="AlphaFoldDB" id="A0A1Y2C1U9"/>
<name>A0A1Y2C1U9_9FUNG</name>
<dbReference type="Gene3D" id="3.30.710.10">
    <property type="entry name" value="Potassium Channel Kv1.1, Chain A"/>
    <property type="match status" value="1"/>
</dbReference>
<organism evidence="1 2">
    <name type="scientific">Rhizoclosmatium globosum</name>
    <dbReference type="NCBI Taxonomy" id="329046"/>
    <lineage>
        <taxon>Eukaryota</taxon>
        <taxon>Fungi</taxon>
        <taxon>Fungi incertae sedis</taxon>
        <taxon>Chytridiomycota</taxon>
        <taxon>Chytridiomycota incertae sedis</taxon>
        <taxon>Chytridiomycetes</taxon>
        <taxon>Chytridiales</taxon>
        <taxon>Chytriomycetaceae</taxon>
        <taxon>Rhizoclosmatium</taxon>
    </lineage>
</organism>
<gene>
    <name evidence="1" type="ORF">BCR33DRAFT_350951</name>
</gene>
<keyword evidence="2" id="KW-1185">Reference proteome</keyword>
<dbReference type="STRING" id="329046.A0A1Y2C1U9"/>
<reference evidence="1 2" key="1">
    <citation type="submission" date="2016-07" db="EMBL/GenBank/DDBJ databases">
        <title>Pervasive Adenine N6-methylation of Active Genes in Fungi.</title>
        <authorList>
            <consortium name="DOE Joint Genome Institute"/>
            <person name="Mondo S.J."/>
            <person name="Dannebaum R.O."/>
            <person name="Kuo R.C."/>
            <person name="Labutti K."/>
            <person name="Haridas S."/>
            <person name="Kuo A."/>
            <person name="Salamov A."/>
            <person name="Ahrendt S.R."/>
            <person name="Lipzen A."/>
            <person name="Sullivan W."/>
            <person name="Andreopoulos W.B."/>
            <person name="Clum A."/>
            <person name="Lindquist E."/>
            <person name="Daum C."/>
            <person name="Ramamoorthy G.K."/>
            <person name="Gryganskyi A."/>
            <person name="Culley D."/>
            <person name="Magnuson J.K."/>
            <person name="James T.Y."/>
            <person name="O'Malley M.A."/>
            <person name="Stajich J.E."/>
            <person name="Spatafora J.W."/>
            <person name="Visel A."/>
            <person name="Grigoriev I.V."/>
        </authorList>
    </citation>
    <scope>NUCLEOTIDE SEQUENCE [LARGE SCALE GENOMIC DNA]</scope>
    <source>
        <strain evidence="1 2">JEL800</strain>
    </source>
</reference>
<evidence type="ECO:0000313" key="2">
    <source>
        <dbReference type="Proteomes" id="UP000193642"/>
    </source>
</evidence>
<protein>
    <recommendedName>
        <fullName evidence="3">BTB domain-containing protein</fullName>
    </recommendedName>
</protein>
<sequence>MLSGSWLESSSDKATLTLHFDNPHITFSAFKVVLGRMYGVFDVNAVNEKTVIDVLATASYFQDEDLCLYCQEFIEYNLSIETVAEFIQHAHENNYGTHSDKIIEAGLLYLCKNCNSMDPLLLQNVPEVLMGKVLASDALFVSREMDRFNLFRTSINSSDVCCSNIPGRLLSVCESVETLVDATVEMSCEDASNDEKESNLSAICQDYLIPAYMNSTEMIEYQNWSGQTDSTAIKLRTLIETRIDSPESTLGLQYSAFLINKTGNQSELDPRKVLDQIQSPIRWTSLEFPPFRFGVEFTIDQLDQARNQPGTNVYTSSTFHAGSMWLLYCKVSAQNPTFGIFLQRVPATNAGLWIDKRPTARVWFQVTAYSAQTQRVLDTTQTFKQPGCWGWPAFFTMEHAYQDRNGYERESSVLC</sequence>
<dbReference type="OrthoDB" id="6359943at2759"/>
<dbReference type="EMBL" id="MCGO01000033">
    <property type="protein sequence ID" value="ORY40981.1"/>
    <property type="molecule type" value="Genomic_DNA"/>
</dbReference>
<dbReference type="PANTHER" id="PTHR47369">
    <property type="entry name" value="BTB/POZ DOMAIN-CONTAINING PROTEIN"/>
    <property type="match status" value="1"/>
</dbReference>
<accession>A0A1Y2C1U9</accession>
<proteinExistence type="predicted"/>
<evidence type="ECO:0000313" key="1">
    <source>
        <dbReference type="EMBL" id="ORY40981.1"/>
    </source>
</evidence>
<dbReference type="Proteomes" id="UP000193642">
    <property type="component" value="Unassembled WGS sequence"/>
</dbReference>
<comment type="caution">
    <text evidence="1">The sequence shown here is derived from an EMBL/GenBank/DDBJ whole genome shotgun (WGS) entry which is preliminary data.</text>
</comment>
<dbReference type="PANTHER" id="PTHR47369:SF1">
    <property type="entry name" value="BTB_POZ DOMAIN-CONTAINING PROTEIN"/>
    <property type="match status" value="1"/>
</dbReference>